<accession>C7RAZ7</accession>
<dbReference type="STRING" id="523791.Kkor_1019"/>
<dbReference type="PROSITE" id="PS51257">
    <property type="entry name" value="PROKAR_LIPOPROTEIN"/>
    <property type="match status" value="1"/>
</dbReference>
<organism evidence="2 3">
    <name type="scientific">Kangiella koreensis (strain DSM 16069 / JCM 12317 / KCTC 12182 / SW-125)</name>
    <dbReference type="NCBI Taxonomy" id="523791"/>
    <lineage>
        <taxon>Bacteria</taxon>
        <taxon>Pseudomonadati</taxon>
        <taxon>Pseudomonadota</taxon>
        <taxon>Gammaproteobacteria</taxon>
        <taxon>Kangiellales</taxon>
        <taxon>Kangiellaceae</taxon>
        <taxon>Kangiella</taxon>
    </lineage>
</organism>
<dbReference type="InParanoid" id="C7RAZ7"/>
<evidence type="ECO:0008006" key="4">
    <source>
        <dbReference type="Google" id="ProtNLM"/>
    </source>
</evidence>
<dbReference type="HOGENOM" id="CLU_165576_1_0_6"/>
<dbReference type="AlphaFoldDB" id="C7RAZ7"/>
<dbReference type="EMBL" id="CP001707">
    <property type="protein sequence ID" value="ACV26439.1"/>
    <property type="molecule type" value="Genomic_DNA"/>
</dbReference>
<name>C7RAZ7_KANKD</name>
<feature type="signal peptide" evidence="1">
    <location>
        <begin position="1"/>
        <end position="19"/>
    </location>
</feature>
<dbReference type="OrthoDB" id="6197943at2"/>
<evidence type="ECO:0000313" key="2">
    <source>
        <dbReference type="EMBL" id="ACV26439.1"/>
    </source>
</evidence>
<dbReference type="KEGG" id="kko:Kkor_1019"/>
<keyword evidence="3" id="KW-1185">Reference proteome</keyword>
<dbReference type="InterPro" id="IPR046516">
    <property type="entry name" value="DUF6694"/>
</dbReference>
<keyword evidence="1" id="KW-0732">Signal</keyword>
<dbReference type="eggNOG" id="ENOG5033BCM">
    <property type="taxonomic scope" value="Bacteria"/>
</dbReference>
<gene>
    <name evidence="2" type="ordered locus">Kkor_1019</name>
</gene>
<dbReference type="RefSeq" id="WP_012800953.1">
    <property type="nucleotide sequence ID" value="NC_013166.1"/>
</dbReference>
<protein>
    <recommendedName>
        <fullName evidence="4">Lipoprotein</fullName>
    </recommendedName>
</protein>
<proteinExistence type="predicted"/>
<dbReference type="Proteomes" id="UP000001231">
    <property type="component" value="Chromosome"/>
</dbReference>
<feature type="chain" id="PRO_5002983700" description="Lipoprotein" evidence="1">
    <location>
        <begin position="20"/>
        <end position="99"/>
    </location>
</feature>
<reference evidence="2 3" key="1">
    <citation type="journal article" date="2009" name="Stand. Genomic Sci.">
        <title>Complete genome sequence of Kangiella koreensis type strain (SW-125).</title>
        <authorList>
            <person name="Han C."/>
            <person name="Sikorski J."/>
            <person name="Lapidus A."/>
            <person name="Nolan M."/>
            <person name="Glavina Del Rio T."/>
            <person name="Tice H."/>
            <person name="Cheng J.F."/>
            <person name="Lucas S."/>
            <person name="Chen F."/>
            <person name="Copeland A."/>
            <person name="Ivanova N."/>
            <person name="Mavromatis K."/>
            <person name="Ovchinnikova G."/>
            <person name="Pati A."/>
            <person name="Bruce D."/>
            <person name="Goodwin L."/>
            <person name="Pitluck S."/>
            <person name="Chen A."/>
            <person name="Palaniappan K."/>
            <person name="Land M."/>
            <person name="Hauser L."/>
            <person name="Chang Y.J."/>
            <person name="Jeffries C.D."/>
            <person name="Chain P."/>
            <person name="Saunders E."/>
            <person name="Brettin T."/>
            <person name="Goker M."/>
            <person name="Tindall B.J."/>
            <person name="Bristow J."/>
            <person name="Eisen J.A."/>
            <person name="Markowitz V."/>
            <person name="Hugenholtz P."/>
            <person name="Kyrpides N.C."/>
            <person name="Klenk H.P."/>
            <person name="Detter J.C."/>
        </authorList>
    </citation>
    <scope>NUCLEOTIDE SEQUENCE [LARGE SCALE GENOMIC DNA]</scope>
    <source>
        <strain evidence="3">DSM 16069 / KCTC 12182 / SW-125</strain>
    </source>
</reference>
<sequence>MTILIRSIFVLFLALGVAACSSEPTFDATNDQTMEASMEEMTKDMTEEEKMELGQAVMSIAMQVGFSSMGDEEKIEKELKEKLHGKTAEEIIEQANGAK</sequence>
<dbReference type="Pfam" id="PF20404">
    <property type="entry name" value="DUF6694"/>
    <property type="match status" value="1"/>
</dbReference>
<evidence type="ECO:0000313" key="3">
    <source>
        <dbReference type="Proteomes" id="UP000001231"/>
    </source>
</evidence>
<evidence type="ECO:0000256" key="1">
    <source>
        <dbReference type="SAM" id="SignalP"/>
    </source>
</evidence>